<keyword evidence="10" id="KW-1185">Reference proteome</keyword>
<dbReference type="InterPro" id="IPR042094">
    <property type="entry name" value="T2SS_GspF_sf"/>
</dbReference>
<gene>
    <name evidence="9" type="ORF">GCM10007916_05440</name>
</gene>
<protein>
    <submittedName>
        <fullName evidence="9">MSHA biogenesis protein MshG</fullName>
    </submittedName>
</protein>
<keyword evidence="6 7" id="KW-0472">Membrane</keyword>
<evidence type="ECO:0000313" key="10">
    <source>
        <dbReference type="Proteomes" id="UP001157353"/>
    </source>
</evidence>
<feature type="transmembrane region" description="Helical" evidence="7">
    <location>
        <begin position="223"/>
        <end position="242"/>
    </location>
</feature>
<dbReference type="InterPro" id="IPR018076">
    <property type="entry name" value="T2SS_GspF_dom"/>
</dbReference>
<dbReference type="Gene3D" id="1.20.81.30">
    <property type="entry name" value="Type II secretion system (T2SS), domain F"/>
    <property type="match status" value="2"/>
</dbReference>
<evidence type="ECO:0000256" key="3">
    <source>
        <dbReference type="ARBA" id="ARBA00022475"/>
    </source>
</evidence>
<evidence type="ECO:0000256" key="2">
    <source>
        <dbReference type="ARBA" id="ARBA00005745"/>
    </source>
</evidence>
<organism evidence="9 10">
    <name type="scientific">Psychromonas marina</name>
    <dbReference type="NCBI Taxonomy" id="88364"/>
    <lineage>
        <taxon>Bacteria</taxon>
        <taxon>Pseudomonadati</taxon>
        <taxon>Pseudomonadota</taxon>
        <taxon>Gammaproteobacteria</taxon>
        <taxon>Alteromonadales</taxon>
        <taxon>Psychromonadaceae</taxon>
        <taxon>Psychromonas</taxon>
    </lineage>
</organism>
<dbReference type="RefSeq" id="WP_284202594.1">
    <property type="nucleotide sequence ID" value="NZ_BSPQ01000001.1"/>
</dbReference>
<accession>A0ABQ6DWF1</accession>
<evidence type="ECO:0000259" key="8">
    <source>
        <dbReference type="Pfam" id="PF00482"/>
    </source>
</evidence>
<dbReference type="PRINTS" id="PR00812">
    <property type="entry name" value="BCTERIALGSPF"/>
</dbReference>
<keyword evidence="5 7" id="KW-1133">Transmembrane helix</keyword>
<name>A0ABQ6DWF1_9GAMM</name>
<evidence type="ECO:0000256" key="5">
    <source>
        <dbReference type="ARBA" id="ARBA00022989"/>
    </source>
</evidence>
<dbReference type="Proteomes" id="UP001157353">
    <property type="component" value="Unassembled WGS sequence"/>
</dbReference>
<comment type="similarity">
    <text evidence="2">Belongs to the GSP F family.</text>
</comment>
<keyword evidence="4 7" id="KW-0812">Transmembrane</keyword>
<evidence type="ECO:0000313" key="9">
    <source>
        <dbReference type="EMBL" id="GLS89477.1"/>
    </source>
</evidence>
<dbReference type="PANTHER" id="PTHR30012:SF4">
    <property type="entry name" value="MSHA BIOGENESIS PROTEIN MSHG"/>
    <property type="match status" value="1"/>
</dbReference>
<sequence>MATFKYAGRDQQGATVKGVVEASSMDAAADQVMQKGILPNSIKEQKSGGESLDLSLVFASKVKATDLIIFTRQIYSLTKAGIPILRAINGLAESTHSVLLADSLQDVLNRMRNGNSLSAAMGAHPRVFSQLYVSLIQVGENTGQLDRVFLQLAQYLEQEVETRKRVKSAMRYPTFVLIALAIAMVILNIYVIPTFAGMFAKFNAELPWTTQVLLGTSSFFVDYWGWMLGILIATFVGIKLWLNTPKGAYSWDKWKLKIPIIGSVVERSLLARFSRSFAMMLSAGVPLNNALYLIANAVDNSYLKTKILGMRSGIESGEQLLKTATAAGLFTPLVLQMIAVGEETGQIDELLNEAADFYEREVDYELKNMTAKIEPILICFVAGMVLILALGIFTPMWDMMGAMKGG</sequence>
<evidence type="ECO:0000256" key="1">
    <source>
        <dbReference type="ARBA" id="ARBA00004651"/>
    </source>
</evidence>
<dbReference type="PANTHER" id="PTHR30012">
    <property type="entry name" value="GENERAL SECRETION PATHWAY PROTEIN"/>
    <property type="match status" value="1"/>
</dbReference>
<evidence type="ECO:0000256" key="6">
    <source>
        <dbReference type="ARBA" id="ARBA00023136"/>
    </source>
</evidence>
<dbReference type="EMBL" id="BSPQ01000001">
    <property type="protein sequence ID" value="GLS89477.1"/>
    <property type="molecule type" value="Genomic_DNA"/>
</dbReference>
<feature type="transmembrane region" description="Helical" evidence="7">
    <location>
        <begin position="172"/>
        <end position="192"/>
    </location>
</feature>
<feature type="domain" description="Type II secretion system protein GspF" evidence="8">
    <location>
        <begin position="70"/>
        <end position="193"/>
    </location>
</feature>
<keyword evidence="3" id="KW-1003">Cell membrane</keyword>
<evidence type="ECO:0000256" key="7">
    <source>
        <dbReference type="SAM" id="Phobius"/>
    </source>
</evidence>
<dbReference type="Pfam" id="PF00482">
    <property type="entry name" value="T2SSF"/>
    <property type="match status" value="2"/>
</dbReference>
<feature type="domain" description="Type II secretion system protein GspF" evidence="8">
    <location>
        <begin position="273"/>
        <end position="395"/>
    </location>
</feature>
<dbReference type="InterPro" id="IPR003004">
    <property type="entry name" value="GspF/PilC"/>
</dbReference>
<reference evidence="10" key="1">
    <citation type="journal article" date="2019" name="Int. J. Syst. Evol. Microbiol.">
        <title>The Global Catalogue of Microorganisms (GCM) 10K type strain sequencing project: providing services to taxonomists for standard genome sequencing and annotation.</title>
        <authorList>
            <consortium name="The Broad Institute Genomics Platform"/>
            <consortium name="The Broad Institute Genome Sequencing Center for Infectious Disease"/>
            <person name="Wu L."/>
            <person name="Ma J."/>
        </authorList>
    </citation>
    <scope>NUCLEOTIDE SEQUENCE [LARGE SCALE GENOMIC DNA]</scope>
    <source>
        <strain evidence="10">NBRC 103166</strain>
    </source>
</reference>
<evidence type="ECO:0000256" key="4">
    <source>
        <dbReference type="ARBA" id="ARBA00022692"/>
    </source>
</evidence>
<comment type="subcellular location">
    <subcellularLocation>
        <location evidence="1">Cell membrane</location>
        <topology evidence="1">Multi-pass membrane protein</topology>
    </subcellularLocation>
</comment>
<proteinExistence type="inferred from homology"/>
<comment type="caution">
    <text evidence="9">The sequence shown here is derived from an EMBL/GenBank/DDBJ whole genome shotgun (WGS) entry which is preliminary data.</text>
</comment>
<feature type="transmembrane region" description="Helical" evidence="7">
    <location>
        <begin position="376"/>
        <end position="397"/>
    </location>
</feature>